<feature type="compositionally biased region" description="Polar residues" evidence="1">
    <location>
        <begin position="1"/>
        <end position="10"/>
    </location>
</feature>
<dbReference type="EMBL" id="CP117522">
    <property type="protein sequence ID" value="WNE97313.1"/>
    <property type="molecule type" value="Genomic_DNA"/>
</dbReference>
<evidence type="ECO:0000256" key="1">
    <source>
        <dbReference type="SAM" id="MobiDB-lite"/>
    </source>
</evidence>
<keyword evidence="4" id="KW-1185">Reference proteome</keyword>
<accession>A0ABY9UXT4</accession>
<evidence type="ECO:0000313" key="3">
    <source>
        <dbReference type="EMBL" id="WNE97313.1"/>
    </source>
</evidence>
<feature type="transmembrane region" description="Helical" evidence="2">
    <location>
        <begin position="116"/>
        <end position="139"/>
    </location>
</feature>
<dbReference type="RefSeq" id="WP_311036328.1">
    <property type="nucleotide sequence ID" value="NZ_CP117522.1"/>
</dbReference>
<sequence>MTMTTDQDLASPQPADGVVGPGPRPSRLVRWAAHAVPFTLLPTGLWRCAMGFGVPLGFAPTSDLHESQFPSWMTLYVIALSLFAEGLGLLTLGLVRPWGEVVPRWIPFLGGKRIPVLCAVIPASLGALAVTFITIVGAFTWNAPENLAEISDPYGPFYWLQTACYAPLLAWGPLLGVVTVAYYRRRRAAERRPSASLPARPDPR</sequence>
<reference evidence="3 4" key="1">
    <citation type="submission" date="2023-02" db="EMBL/GenBank/DDBJ databases">
        <title>Streptomyces sp. SCA4-21 with antifungal activity against Fusarium oxysporum f. sp. cubense, Streptomyces sp. SCA2-17 with antifungal activity against Fusarium oxysporum f. sp. cubense.</title>
        <authorList>
            <person name="Qi D."/>
        </authorList>
    </citation>
    <scope>NUCLEOTIDE SEQUENCE [LARGE SCALE GENOMIC DNA]</scope>
    <source>
        <strain evidence="3 4">SCA4-21</strain>
    </source>
</reference>
<feature type="region of interest" description="Disordered" evidence="1">
    <location>
        <begin position="1"/>
        <end position="21"/>
    </location>
</feature>
<organism evidence="3 4">
    <name type="scientific">Streptomyces luomodiensis</name>
    <dbReference type="NCBI Taxonomy" id="3026192"/>
    <lineage>
        <taxon>Bacteria</taxon>
        <taxon>Bacillati</taxon>
        <taxon>Actinomycetota</taxon>
        <taxon>Actinomycetes</taxon>
        <taxon>Kitasatosporales</taxon>
        <taxon>Streptomycetaceae</taxon>
        <taxon>Streptomyces</taxon>
    </lineage>
</organism>
<keyword evidence="2" id="KW-1133">Transmembrane helix</keyword>
<keyword evidence="2" id="KW-0472">Membrane</keyword>
<proteinExistence type="predicted"/>
<protein>
    <recommendedName>
        <fullName evidence="5">Integral membrane protein</fullName>
    </recommendedName>
</protein>
<evidence type="ECO:0008006" key="5">
    <source>
        <dbReference type="Google" id="ProtNLM"/>
    </source>
</evidence>
<feature type="transmembrane region" description="Helical" evidence="2">
    <location>
        <begin position="31"/>
        <end position="53"/>
    </location>
</feature>
<feature type="transmembrane region" description="Helical" evidence="2">
    <location>
        <begin position="73"/>
        <end position="95"/>
    </location>
</feature>
<feature type="transmembrane region" description="Helical" evidence="2">
    <location>
        <begin position="159"/>
        <end position="183"/>
    </location>
</feature>
<gene>
    <name evidence="3" type="ORF">PS467_19240</name>
</gene>
<evidence type="ECO:0000256" key="2">
    <source>
        <dbReference type="SAM" id="Phobius"/>
    </source>
</evidence>
<name>A0ABY9UXT4_9ACTN</name>
<keyword evidence="2" id="KW-0812">Transmembrane</keyword>
<evidence type="ECO:0000313" key="4">
    <source>
        <dbReference type="Proteomes" id="UP001305606"/>
    </source>
</evidence>
<dbReference type="Proteomes" id="UP001305606">
    <property type="component" value="Chromosome"/>
</dbReference>